<dbReference type="PANTHER" id="PTHR43280">
    <property type="entry name" value="ARAC-FAMILY TRANSCRIPTIONAL REGULATOR"/>
    <property type="match status" value="1"/>
</dbReference>
<keyword evidence="6" id="KW-1185">Reference proteome</keyword>
<dbReference type="InterPro" id="IPR009057">
    <property type="entry name" value="Homeodomain-like_sf"/>
</dbReference>
<evidence type="ECO:0000313" key="6">
    <source>
        <dbReference type="Proteomes" id="UP000007093"/>
    </source>
</evidence>
<keyword evidence="1" id="KW-0805">Transcription regulation</keyword>
<dbReference type="GO" id="GO:0043565">
    <property type="term" value="F:sequence-specific DNA binding"/>
    <property type="evidence" value="ECO:0007669"/>
    <property type="project" value="InterPro"/>
</dbReference>
<dbReference type="STRING" id="568816.Acin_0711"/>
<dbReference type="Proteomes" id="UP000007093">
    <property type="component" value="Chromosome"/>
</dbReference>
<dbReference type="PANTHER" id="PTHR43280:SF2">
    <property type="entry name" value="HTH-TYPE TRANSCRIPTIONAL REGULATOR EXSA"/>
    <property type="match status" value="1"/>
</dbReference>
<evidence type="ECO:0000256" key="1">
    <source>
        <dbReference type="ARBA" id="ARBA00023015"/>
    </source>
</evidence>
<feature type="domain" description="HTH araC/xylS-type" evidence="4">
    <location>
        <begin position="199"/>
        <end position="297"/>
    </location>
</feature>
<accession>G4Q4N3</accession>
<dbReference type="PROSITE" id="PS01124">
    <property type="entry name" value="HTH_ARAC_FAMILY_2"/>
    <property type="match status" value="1"/>
</dbReference>
<dbReference type="InterPro" id="IPR018060">
    <property type="entry name" value="HTH_AraC"/>
</dbReference>
<dbReference type="PATRIC" id="fig|568816.4.peg.691"/>
<evidence type="ECO:0000256" key="3">
    <source>
        <dbReference type="ARBA" id="ARBA00023163"/>
    </source>
</evidence>
<reference evidence="5 6" key="1">
    <citation type="journal article" date="2011" name="J. Bacteriol.">
        <title>Complete genome sequence of Acidaminococcus intestini RYC-MR95, a Gram-negative bacterium from the phylum Firmicutes.</title>
        <authorList>
            <person name="D'Auria G."/>
            <person name="Galan J.C."/>
            <person name="Rodriguez-Alcayna M."/>
            <person name="Moya A."/>
            <person name="Baquero F."/>
            <person name="Latorre A."/>
        </authorList>
    </citation>
    <scope>NUCLEOTIDE SEQUENCE [LARGE SCALE GENOMIC DNA]</scope>
    <source>
        <strain evidence="5 6">RyC-MR95</strain>
    </source>
</reference>
<dbReference type="PRINTS" id="PR00032">
    <property type="entry name" value="HTHARAC"/>
</dbReference>
<dbReference type="InterPro" id="IPR018062">
    <property type="entry name" value="HTH_AraC-typ_CS"/>
</dbReference>
<dbReference type="AlphaFoldDB" id="G4Q4N3"/>
<dbReference type="InParanoid" id="G4Q4N3"/>
<dbReference type="SUPFAM" id="SSF51215">
    <property type="entry name" value="Regulatory protein AraC"/>
    <property type="match status" value="1"/>
</dbReference>
<organism evidence="5 6">
    <name type="scientific">Acidaminococcus intestini (strain RyC-MR95)</name>
    <dbReference type="NCBI Taxonomy" id="568816"/>
    <lineage>
        <taxon>Bacteria</taxon>
        <taxon>Bacillati</taxon>
        <taxon>Bacillota</taxon>
        <taxon>Negativicutes</taxon>
        <taxon>Acidaminococcales</taxon>
        <taxon>Acidaminococcaceae</taxon>
        <taxon>Acidaminococcus</taxon>
    </lineage>
</organism>
<gene>
    <name evidence="5" type="ordered locus">Acin_0711</name>
</gene>
<dbReference type="Gene3D" id="1.10.10.60">
    <property type="entry name" value="Homeodomain-like"/>
    <property type="match status" value="2"/>
</dbReference>
<proteinExistence type="predicted"/>
<dbReference type="PROSITE" id="PS00041">
    <property type="entry name" value="HTH_ARAC_FAMILY_1"/>
    <property type="match status" value="1"/>
</dbReference>
<dbReference type="KEGG" id="ain:Acin_0711"/>
<dbReference type="eggNOG" id="COG2207">
    <property type="taxonomic scope" value="Bacteria"/>
</dbReference>
<dbReference type="Pfam" id="PF12833">
    <property type="entry name" value="HTH_18"/>
    <property type="match status" value="1"/>
</dbReference>
<dbReference type="CDD" id="cd02208">
    <property type="entry name" value="cupin_RmlC-like"/>
    <property type="match status" value="1"/>
</dbReference>
<dbReference type="InterPro" id="IPR003313">
    <property type="entry name" value="AraC-bd"/>
</dbReference>
<dbReference type="InterPro" id="IPR014710">
    <property type="entry name" value="RmlC-like_jellyroll"/>
</dbReference>
<dbReference type="InterPro" id="IPR020449">
    <property type="entry name" value="Tscrpt_reg_AraC-type_HTH"/>
</dbReference>
<dbReference type="Gene3D" id="2.60.120.10">
    <property type="entry name" value="Jelly Rolls"/>
    <property type="match status" value="1"/>
</dbReference>
<keyword evidence="3" id="KW-0804">Transcription</keyword>
<dbReference type="GO" id="GO:0003700">
    <property type="term" value="F:DNA-binding transcription factor activity"/>
    <property type="evidence" value="ECO:0007669"/>
    <property type="project" value="InterPro"/>
</dbReference>
<evidence type="ECO:0000256" key="2">
    <source>
        <dbReference type="ARBA" id="ARBA00023125"/>
    </source>
</evidence>
<name>G4Q4N3_ACIIR</name>
<dbReference type="EMBL" id="CP003058">
    <property type="protein sequence ID" value="AEQ21946.1"/>
    <property type="molecule type" value="Genomic_DNA"/>
</dbReference>
<dbReference type="Pfam" id="PF02311">
    <property type="entry name" value="AraC_binding"/>
    <property type="match status" value="1"/>
</dbReference>
<dbReference type="SUPFAM" id="SSF46689">
    <property type="entry name" value="Homeodomain-like"/>
    <property type="match status" value="2"/>
</dbReference>
<evidence type="ECO:0000313" key="5">
    <source>
        <dbReference type="EMBL" id="AEQ21946.1"/>
    </source>
</evidence>
<evidence type="ECO:0000259" key="4">
    <source>
        <dbReference type="PROSITE" id="PS01124"/>
    </source>
</evidence>
<dbReference type="SMART" id="SM00342">
    <property type="entry name" value="HTH_ARAC"/>
    <property type="match status" value="1"/>
</dbReference>
<protein>
    <recommendedName>
        <fullName evidence="4">HTH araC/xylS-type domain-containing protein</fullName>
    </recommendedName>
</protein>
<dbReference type="HOGENOM" id="CLU_000445_88_3_9"/>
<keyword evidence="2" id="KW-0238">DNA-binding</keyword>
<sequence length="311" mass="36460">MNPMAQSSFPQCRREGVQYRISTTENAQEEIWYSQNEIPIAMFTQRYQPHLGDHIPIHWHQEMQLLWVYDGTLSYRVNGMEFPLDRSQLLFINDSILHSSHPITTEVKTLCINFRKDIFPSALWNQFLRPLTENPYCTYELINLNAQSLEKLGRFIHHVDDSTGLFSVTTFIMEVMEEIMETFEESGEAKNTEERVLFDGILSFIKDHFSESLTISQLSTAAHLNKNKLTALFQKYTGMPPIHFLNTYRLDEARTQLLKSARSVSEISEDVGYGQISHFIQQFRKRYGMTPLQYRRTYSGRDERYEITSLL</sequence>
<dbReference type="InterPro" id="IPR037923">
    <property type="entry name" value="HTH-like"/>
</dbReference>